<gene>
    <name evidence="1" type="ORF">SAMN03080598_04236</name>
</gene>
<proteinExistence type="predicted"/>
<name>A0A1H6AQD9_9BACT</name>
<sequence>MQLLHLNISIRRFDSRLKTVDFSKMNFTPPLLAVHYASLLSEFPQILNVEGIGSYLDTVKFPSCLSPANGDNWESILDSYLHKTFIPIIKFSTNPTGDHPSIREKLLSHVFSAIRRITRLPTNYFTAISYLLSELTDNIVEHSKHEFGYLAFQYYRDNGFMDICLADRGLGLLGSYQDYTGDKDFSHITDHRTAVDSAVKGRSTKHLAEDRGFGIATSRKILTQGLGGSFVYLTGNALLINEELSNFGIDSKGAIILVRIPVSNFRKDFKWSDFVE</sequence>
<dbReference type="STRING" id="1120964.GCA_001313265_07700"/>
<dbReference type="Proteomes" id="UP000236736">
    <property type="component" value="Unassembled WGS sequence"/>
</dbReference>
<dbReference type="InterPro" id="IPR036890">
    <property type="entry name" value="HATPase_C_sf"/>
</dbReference>
<evidence type="ECO:0008006" key="3">
    <source>
        <dbReference type="Google" id="ProtNLM"/>
    </source>
</evidence>
<evidence type="ECO:0000313" key="1">
    <source>
        <dbReference type="EMBL" id="SEG50255.1"/>
    </source>
</evidence>
<evidence type="ECO:0000313" key="2">
    <source>
        <dbReference type="Proteomes" id="UP000236736"/>
    </source>
</evidence>
<dbReference type="EMBL" id="FNVR01000053">
    <property type="protein sequence ID" value="SEG50255.1"/>
    <property type="molecule type" value="Genomic_DNA"/>
</dbReference>
<dbReference type="SUPFAM" id="SSF55874">
    <property type="entry name" value="ATPase domain of HSP90 chaperone/DNA topoisomerase II/histidine kinase"/>
    <property type="match status" value="1"/>
</dbReference>
<organism evidence="1 2">
    <name type="scientific">Algoriphagus boritolerans DSM 17298 = JCM 18970</name>
    <dbReference type="NCBI Taxonomy" id="1120964"/>
    <lineage>
        <taxon>Bacteria</taxon>
        <taxon>Pseudomonadati</taxon>
        <taxon>Bacteroidota</taxon>
        <taxon>Cytophagia</taxon>
        <taxon>Cytophagales</taxon>
        <taxon>Cyclobacteriaceae</taxon>
        <taxon>Algoriphagus</taxon>
    </lineage>
</organism>
<keyword evidence="2" id="KW-1185">Reference proteome</keyword>
<dbReference type="AlphaFoldDB" id="A0A1H6AQD9"/>
<accession>A0A1H6AQD9</accession>
<reference evidence="2" key="1">
    <citation type="submission" date="2016-10" db="EMBL/GenBank/DDBJ databases">
        <authorList>
            <person name="Varghese N."/>
            <person name="Submissions S."/>
        </authorList>
    </citation>
    <scope>NUCLEOTIDE SEQUENCE [LARGE SCALE GENOMIC DNA]</scope>
    <source>
        <strain evidence="2">DSM 17298</strain>
    </source>
</reference>
<protein>
    <recommendedName>
        <fullName evidence="3">Histidine kinase-, DNA gyrase B-, and HSP90-like ATPase</fullName>
    </recommendedName>
</protein>